<organism evidence="7">
    <name type="scientific">Bifidobacterium longum</name>
    <dbReference type="NCBI Taxonomy" id="216816"/>
    <lineage>
        <taxon>Bacteria</taxon>
        <taxon>Bacillati</taxon>
        <taxon>Actinomycetota</taxon>
        <taxon>Actinomycetes</taxon>
        <taxon>Bifidobacteriales</taxon>
        <taxon>Bifidobacteriaceae</taxon>
        <taxon>Bifidobacterium</taxon>
    </lineage>
</organism>
<accession>A0A6N2UTN0</accession>
<feature type="domain" description="ABC transporter" evidence="5">
    <location>
        <begin position="12"/>
        <end position="236"/>
    </location>
</feature>
<evidence type="ECO:0000313" key="7">
    <source>
        <dbReference type="EMBL" id="VYT20463.1"/>
    </source>
</evidence>
<dbReference type="PANTHER" id="PTHR43335">
    <property type="entry name" value="ABC TRANSPORTER, ATP-BINDING PROTEIN"/>
    <property type="match status" value="1"/>
</dbReference>
<sequence length="239" mass="26089">MYKLPNPAAPILALENVSLSHAGRELRGVSFAAYAGRVTALIGPINAGKTSILRILLNLETPSSGQILICGKPYIRLDDPKTAVAAVPTTIPHSSYCSAGTYLRWKALWSGAPDTHLNHVVQMTGLQSVLSCKLKALTVIDTVKIRFAVALLSNPKALIMDEPFQGLDQRSTAWVQEQIRKQANRGVAMLISSEPDERVESIADDVVILNRGMVTREGSLGQLRNNHDTLRQFFPSLHD</sequence>
<dbReference type="InterPro" id="IPR003593">
    <property type="entry name" value="AAA+_ATPase"/>
</dbReference>
<evidence type="ECO:0000259" key="5">
    <source>
        <dbReference type="PROSITE" id="PS50893"/>
    </source>
</evidence>
<evidence type="ECO:0000256" key="2">
    <source>
        <dbReference type="ARBA" id="ARBA00022448"/>
    </source>
</evidence>
<proteinExistence type="inferred from homology"/>
<dbReference type="Gene3D" id="3.40.50.300">
    <property type="entry name" value="P-loop containing nucleotide triphosphate hydrolases"/>
    <property type="match status" value="1"/>
</dbReference>
<evidence type="ECO:0000256" key="1">
    <source>
        <dbReference type="ARBA" id="ARBA00005417"/>
    </source>
</evidence>
<dbReference type="Pfam" id="PF00005">
    <property type="entry name" value="ABC_tran"/>
    <property type="match status" value="1"/>
</dbReference>
<dbReference type="RefSeq" id="WP_025263209.1">
    <property type="nucleotide sequence ID" value="NZ_CACRSV010000037.1"/>
</dbReference>
<keyword evidence="3" id="KW-0547">Nucleotide-binding</keyword>
<keyword evidence="7" id="KW-0378">Hydrolase</keyword>
<keyword evidence="4 7" id="KW-0067">ATP-binding</keyword>
<dbReference type="SMART" id="SM00382">
    <property type="entry name" value="AAA"/>
    <property type="match status" value="1"/>
</dbReference>
<dbReference type="GO" id="GO:0016887">
    <property type="term" value="F:ATP hydrolysis activity"/>
    <property type="evidence" value="ECO:0007669"/>
    <property type="project" value="InterPro"/>
</dbReference>
<evidence type="ECO:0000256" key="3">
    <source>
        <dbReference type="ARBA" id="ARBA00022741"/>
    </source>
</evidence>
<dbReference type="AlphaFoldDB" id="A0A6N2UTN0"/>
<dbReference type="EMBL" id="JAWLRA010000037">
    <property type="protein sequence ID" value="MDW3127478.1"/>
    <property type="molecule type" value="Genomic_DNA"/>
</dbReference>
<reference evidence="6" key="2">
    <citation type="submission" date="2023-10" db="EMBL/GenBank/DDBJ databases">
        <title>Rapid discrimination of Bifidobacterium longum Subspecies based on MALDI-TOF MS and Machine Learning.</title>
        <authorList>
            <person name="Chen J."/>
        </authorList>
    </citation>
    <scope>NUCLEOTIDE SEQUENCE</scope>
    <source>
        <strain evidence="6">YGMCC0039</strain>
    </source>
</reference>
<dbReference type="EC" id="3.6.3.-" evidence="7"/>
<comment type="similarity">
    <text evidence="1">Belongs to the ABC transporter superfamily.</text>
</comment>
<evidence type="ECO:0000256" key="4">
    <source>
        <dbReference type="ARBA" id="ARBA00022840"/>
    </source>
</evidence>
<dbReference type="GO" id="GO:0005524">
    <property type="term" value="F:ATP binding"/>
    <property type="evidence" value="ECO:0007669"/>
    <property type="project" value="UniProtKB-KW"/>
</dbReference>
<name>A0A6N2UTN0_BIFLN</name>
<protein>
    <submittedName>
        <fullName evidence="6">ATP-binding cassette domain-containing protein</fullName>
    </submittedName>
    <submittedName>
        <fullName evidence="7">HMP/thiamine import ATP-binding protein YkoD</fullName>
        <ecNumber evidence="7">3.6.3.-</ecNumber>
    </submittedName>
</protein>
<gene>
    <name evidence="7" type="primary">ykoD_3</name>
    <name evidence="7" type="ORF">BLLFYP82_02088</name>
    <name evidence="6" type="ORF">RS890_10470</name>
</gene>
<dbReference type="PANTHER" id="PTHR43335:SF4">
    <property type="entry name" value="ABC TRANSPORTER, ATP-BINDING PROTEIN"/>
    <property type="match status" value="1"/>
</dbReference>
<dbReference type="Proteomes" id="UP001277803">
    <property type="component" value="Unassembled WGS sequence"/>
</dbReference>
<dbReference type="EMBL" id="CACRSV010000037">
    <property type="protein sequence ID" value="VYT20463.1"/>
    <property type="molecule type" value="Genomic_DNA"/>
</dbReference>
<dbReference type="InterPro" id="IPR003439">
    <property type="entry name" value="ABC_transporter-like_ATP-bd"/>
</dbReference>
<dbReference type="SUPFAM" id="SSF52540">
    <property type="entry name" value="P-loop containing nucleoside triphosphate hydrolases"/>
    <property type="match status" value="1"/>
</dbReference>
<dbReference type="InterPro" id="IPR027417">
    <property type="entry name" value="P-loop_NTPase"/>
</dbReference>
<keyword evidence="2" id="KW-0813">Transport</keyword>
<evidence type="ECO:0000313" key="6">
    <source>
        <dbReference type="EMBL" id="MDW3127478.1"/>
    </source>
</evidence>
<reference evidence="7" key="1">
    <citation type="submission" date="2019-11" db="EMBL/GenBank/DDBJ databases">
        <authorList>
            <person name="Feng L."/>
        </authorList>
    </citation>
    <scope>NUCLEOTIDE SEQUENCE</scope>
    <source>
        <strain evidence="7">BlongumLFYP82</strain>
    </source>
</reference>
<dbReference type="PROSITE" id="PS50893">
    <property type="entry name" value="ABC_TRANSPORTER_2"/>
    <property type="match status" value="1"/>
</dbReference>